<gene>
    <name evidence="3 6" type="primary">cmoA</name>
    <name evidence="6" type="ORF">DKT75_05195</name>
</gene>
<dbReference type="PANTHER" id="PTHR43861:SF2">
    <property type="entry name" value="CARBOXY-S-ADENOSYL-L-METHIONINE SYNTHASE"/>
    <property type="match status" value="1"/>
</dbReference>
<dbReference type="AlphaFoldDB" id="A0A317CIA9"/>
<dbReference type="Gene3D" id="3.40.50.150">
    <property type="entry name" value="Vaccinia Virus protein VP39"/>
    <property type="match status" value="1"/>
</dbReference>
<dbReference type="OrthoDB" id="9779941at2"/>
<feature type="binding site" evidence="3">
    <location>
        <position position="198"/>
    </location>
    <ligand>
        <name>S-adenosyl-L-methionine</name>
        <dbReference type="ChEBI" id="CHEBI:59789"/>
    </ligand>
</feature>
<sequence length="242" mass="27160">MMKDDLFATPQDEVPDFVFDERVVDVFPDMIKRSVPGYESMLAMMGVVARQYAEPQGRVYDLGSSLGASTLAIHRQTRDLDLKHICIDNSAAMIKRSQAILSRHMPQADLELVCDDIQSQEITDASVAVMSFTLQFIEADDRLATIKKVYEGLKPGGALILSEKIAFDDSRQQSLQTDWHHAFKGANGYSELEISQKRTSIENVMVPDTLSQHQSRLTAAGFDESYCWYQAFNFASIVALKH</sequence>
<dbReference type="Proteomes" id="UP000245506">
    <property type="component" value="Unassembled WGS sequence"/>
</dbReference>
<dbReference type="PANTHER" id="PTHR43861">
    <property type="entry name" value="TRANS-ACONITATE 2-METHYLTRANSFERASE-RELATED"/>
    <property type="match status" value="1"/>
</dbReference>
<dbReference type="Pfam" id="PF13649">
    <property type="entry name" value="Methyltransf_25"/>
    <property type="match status" value="1"/>
</dbReference>
<dbReference type="RefSeq" id="WP_109822373.1">
    <property type="nucleotide sequence ID" value="NZ_QGKL01000015.1"/>
</dbReference>
<comment type="catalytic activity">
    <reaction evidence="3">
        <text>prephenate + S-adenosyl-L-methionine = carboxy-S-adenosyl-L-methionine + 3-phenylpyruvate + H2O</text>
        <dbReference type="Rhea" id="RHEA:51692"/>
        <dbReference type="ChEBI" id="CHEBI:15377"/>
        <dbReference type="ChEBI" id="CHEBI:18005"/>
        <dbReference type="ChEBI" id="CHEBI:29934"/>
        <dbReference type="ChEBI" id="CHEBI:59789"/>
        <dbReference type="ChEBI" id="CHEBI:134278"/>
    </reaction>
</comment>
<feature type="binding site" evidence="3 4">
    <location>
        <begin position="63"/>
        <end position="65"/>
    </location>
    <ligand>
        <name>S-adenosyl-L-methionine</name>
        <dbReference type="ChEBI" id="CHEBI:59789"/>
    </ligand>
</feature>
<dbReference type="EMBL" id="QGKL01000015">
    <property type="protein sequence ID" value="PWQ98007.1"/>
    <property type="molecule type" value="Genomic_DNA"/>
</dbReference>
<name>A0A317CIA9_9GAMM</name>
<evidence type="ECO:0000313" key="7">
    <source>
        <dbReference type="Proteomes" id="UP000245506"/>
    </source>
</evidence>
<dbReference type="CDD" id="cd02440">
    <property type="entry name" value="AdoMet_MTases"/>
    <property type="match status" value="1"/>
</dbReference>
<dbReference type="InterPro" id="IPR041698">
    <property type="entry name" value="Methyltransf_25"/>
</dbReference>
<accession>A0A317CIA9</accession>
<evidence type="ECO:0000256" key="2">
    <source>
        <dbReference type="ARBA" id="ARBA00022691"/>
    </source>
</evidence>
<keyword evidence="2 3" id="KW-0949">S-adenosyl-L-methionine</keyword>
<dbReference type="InterPro" id="IPR005271">
    <property type="entry name" value="CmoA"/>
</dbReference>
<dbReference type="SUPFAM" id="SSF53335">
    <property type="entry name" value="S-adenosyl-L-methionine-dependent methyltransferases"/>
    <property type="match status" value="1"/>
</dbReference>
<feature type="domain" description="Methyltransferase" evidence="5">
    <location>
        <begin position="59"/>
        <end position="157"/>
    </location>
</feature>
<proteinExistence type="inferred from homology"/>
<evidence type="ECO:0000256" key="3">
    <source>
        <dbReference type="HAMAP-Rule" id="MF_01589"/>
    </source>
</evidence>
<organism evidence="6 7">
    <name type="scientific">Leucothrix arctica</name>
    <dbReference type="NCBI Taxonomy" id="1481894"/>
    <lineage>
        <taxon>Bacteria</taxon>
        <taxon>Pseudomonadati</taxon>
        <taxon>Pseudomonadota</taxon>
        <taxon>Gammaproteobacteria</taxon>
        <taxon>Thiotrichales</taxon>
        <taxon>Thiotrichaceae</taxon>
        <taxon>Leucothrix</taxon>
    </lineage>
</organism>
<dbReference type="PIRSF" id="PIRSF006325">
    <property type="entry name" value="MeTrfase_bac"/>
    <property type="match status" value="1"/>
</dbReference>
<evidence type="ECO:0000259" key="5">
    <source>
        <dbReference type="Pfam" id="PF13649"/>
    </source>
</evidence>
<comment type="subunit">
    <text evidence="3">Homodimer.</text>
</comment>
<evidence type="ECO:0000313" key="6">
    <source>
        <dbReference type="EMBL" id="PWQ98007.1"/>
    </source>
</evidence>
<keyword evidence="1 3" id="KW-0808">Transferase</keyword>
<comment type="function">
    <text evidence="3">Catalyzes the conversion of S-adenosyl-L-methionine (SAM) to carboxy-S-adenosyl-L-methionine (Cx-SAM).</text>
</comment>
<dbReference type="HAMAP" id="MF_01589">
    <property type="entry name" value="Cx_SAM_synthase"/>
    <property type="match status" value="1"/>
</dbReference>
<dbReference type="NCBIfam" id="TIGR00740">
    <property type="entry name" value="carboxy-S-adenosyl-L-methionine synthase CmoA"/>
    <property type="match status" value="1"/>
</dbReference>
<feature type="binding site" evidence="3 4">
    <location>
        <position position="38"/>
    </location>
    <ligand>
        <name>S-adenosyl-L-methionine</name>
        <dbReference type="ChEBI" id="CHEBI:59789"/>
    </ligand>
</feature>
<keyword evidence="7" id="KW-1185">Reference proteome</keyword>
<evidence type="ECO:0000256" key="4">
    <source>
        <dbReference type="PIRSR" id="PIRSR006325-1"/>
    </source>
</evidence>
<dbReference type="EC" id="2.1.3.-" evidence="3"/>
<dbReference type="GO" id="GO:0016743">
    <property type="term" value="F:carboxyl- or carbamoyltransferase activity"/>
    <property type="evidence" value="ECO:0007669"/>
    <property type="project" value="UniProtKB-UniRule"/>
</dbReference>
<evidence type="ECO:0000256" key="1">
    <source>
        <dbReference type="ARBA" id="ARBA00022679"/>
    </source>
</evidence>
<dbReference type="GO" id="GO:0002098">
    <property type="term" value="P:tRNA wobble uridine modification"/>
    <property type="evidence" value="ECO:0007669"/>
    <property type="project" value="InterPro"/>
</dbReference>
<dbReference type="GO" id="GO:1904047">
    <property type="term" value="F:S-adenosyl-L-methionine binding"/>
    <property type="evidence" value="ECO:0007669"/>
    <property type="project" value="UniProtKB-UniRule"/>
</dbReference>
<dbReference type="InterPro" id="IPR029063">
    <property type="entry name" value="SAM-dependent_MTases_sf"/>
</dbReference>
<protein>
    <recommendedName>
        <fullName evidence="3">Carboxy-S-adenosyl-L-methionine synthase</fullName>
        <shortName evidence="3">Cx-SAM synthase</shortName>
        <ecNumber evidence="3">2.1.3.-</ecNumber>
    </recommendedName>
</protein>
<comment type="similarity">
    <text evidence="3">Belongs to the class I-like SAM-binding methyltransferase superfamily. Cx-SAM synthase family.</text>
</comment>
<feature type="binding site" evidence="3 4">
    <location>
        <begin position="116"/>
        <end position="117"/>
    </location>
    <ligand>
        <name>S-adenosyl-L-methionine</name>
        <dbReference type="ChEBI" id="CHEBI:59789"/>
    </ligand>
</feature>
<reference evidence="6 7" key="1">
    <citation type="submission" date="2018-05" db="EMBL/GenBank/DDBJ databases">
        <title>Leucothrix arctica sp. nov., isolated from Arctic seawater.</title>
        <authorList>
            <person name="Choi A."/>
            <person name="Baek K."/>
        </authorList>
    </citation>
    <scope>NUCLEOTIDE SEQUENCE [LARGE SCALE GENOMIC DNA]</scope>
    <source>
        <strain evidence="6 7">IMCC9719</strain>
    </source>
</reference>
<comment type="caution">
    <text evidence="3">Lacks conserved residue(s) required for the propagation of feature annotation.</text>
</comment>
<comment type="caution">
    <text evidence="6">The sequence shown here is derived from an EMBL/GenBank/DDBJ whole genome shotgun (WGS) entry which is preliminary data.</text>
</comment>
<feature type="binding site" evidence="3 4">
    <location>
        <begin position="88"/>
        <end position="89"/>
    </location>
    <ligand>
        <name>S-adenosyl-L-methionine</name>
        <dbReference type="ChEBI" id="CHEBI:59789"/>
    </ligand>
</feature>